<accession>A0A6L8W9U7</accession>
<dbReference type="AlphaFoldDB" id="A0A6L8W9U7"/>
<sequence>MTAGNERSPGRRSRRGHRVKASFTQLPRQKVVNTFKPTELLSEDQIEDIHNASMEILENIGIMVRLPRAREILKKAGQKVDEDTQIVYFDRGFIMEAMSHAPSEFTLHAPNPECDLAIGGQNLVFSMVASTPNAMDMDGGRRTGNRVDFRNFLKLTQSLNILGTSGGYPVEPVDIHASIRHLECGRDFATLTEKVPYIYSLGRQRNLDGIEMARIMRGISMEEMLTQPSLFTIINSNSPLMLDSPMLEGIIEMAAHGQVVMLTPFTLSGAMAPVTLAGALAQQNAEALAGMSLAQTVRPGAPVVYGSFTSNVDMKSGAPAFGTPEYAKATIASGQLIRRYNIPYRSSNVNASNAPDAQAAYESEMSLWSLVLGGANFVKHSTGWLEGGLSASFEKVIMDVEMIQMMIEMMKPIDTSPDSLALDAMREAGHGGHFFGTQHTQERYETAFYTPILSDWRNFESWVEAGSPDAMKRANTIYKSILAEYEEPPHDPARLEELNEFIDKRIAEGGVKTDF</sequence>
<dbReference type="GO" id="GO:0015948">
    <property type="term" value="P:methanogenesis"/>
    <property type="evidence" value="ECO:0007669"/>
    <property type="project" value="UniProtKB-UniRule"/>
</dbReference>
<dbReference type="PIRSF" id="PIRSF037567">
    <property type="entry name" value="MTTB_MeTrfase"/>
    <property type="match status" value="1"/>
</dbReference>
<dbReference type="InterPro" id="IPR038601">
    <property type="entry name" value="MttB-like_sf"/>
</dbReference>
<feature type="region of interest" description="Disordered" evidence="5">
    <location>
        <begin position="1"/>
        <end position="20"/>
    </location>
</feature>
<dbReference type="GO" id="GO:0008168">
    <property type="term" value="F:methyltransferase activity"/>
    <property type="evidence" value="ECO:0007669"/>
    <property type="project" value="UniProtKB-KW"/>
</dbReference>
<comment type="caution">
    <text evidence="6">The sequence shown here is derived from an EMBL/GenBank/DDBJ whole genome shotgun (WGS) entry which is preliminary data.</text>
</comment>
<keyword evidence="2 6" id="KW-0489">Methyltransferase</keyword>
<protein>
    <recommendedName>
        <fullName evidence="4">Methyltransferase</fullName>
        <ecNumber evidence="4">2.1.1.-</ecNumber>
    </recommendedName>
</protein>
<dbReference type="EC" id="2.1.1.-" evidence="4"/>
<name>A0A6L8W9U7_9PROT</name>
<evidence type="ECO:0000313" key="7">
    <source>
        <dbReference type="Proteomes" id="UP000476030"/>
    </source>
</evidence>
<evidence type="ECO:0000256" key="5">
    <source>
        <dbReference type="SAM" id="MobiDB-lite"/>
    </source>
</evidence>
<feature type="compositionally biased region" description="Basic residues" evidence="5">
    <location>
        <begin position="10"/>
        <end position="20"/>
    </location>
</feature>
<proteinExistence type="inferred from homology"/>
<dbReference type="Pfam" id="PF06253">
    <property type="entry name" value="MTTB"/>
    <property type="match status" value="1"/>
</dbReference>
<evidence type="ECO:0000256" key="1">
    <source>
        <dbReference type="ARBA" id="ARBA00007137"/>
    </source>
</evidence>
<reference evidence="6 7" key="1">
    <citation type="submission" date="2019-12" db="EMBL/GenBank/DDBJ databases">
        <title>Snethiella sp. nov. sp. isolated from sea sand.</title>
        <authorList>
            <person name="Kim J."/>
            <person name="Jeong S.E."/>
            <person name="Jung H.S."/>
            <person name="Jeon C.O."/>
        </authorList>
    </citation>
    <scope>NUCLEOTIDE SEQUENCE [LARGE SCALE GENOMIC DNA]</scope>
    <source>
        <strain evidence="6 7">DP05</strain>
    </source>
</reference>
<dbReference type="Gene3D" id="3.20.20.480">
    <property type="entry name" value="Trimethylamine methyltransferase-like"/>
    <property type="match status" value="1"/>
</dbReference>
<gene>
    <name evidence="6" type="ORF">GQE98_14385</name>
</gene>
<organism evidence="6 7">
    <name type="scientific">Sneathiella litorea</name>
    <dbReference type="NCBI Taxonomy" id="2606216"/>
    <lineage>
        <taxon>Bacteria</taxon>
        <taxon>Pseudomonadati</taxon>
        <taxon>Pseudomonadota</taxon>
        <taxon>Alphaproteobacteria</taxon>
        <taxon>Sneathiellales</taxon>
        <taxon>Sneathiellaceae</taxon>
        <taxon>Sneathiella</taxon>
    </lineage>
</organism>
<keyword evidence="7" id="KW-1185">Reference proteome</keyword>
<comment type="similarity">
    <text evidence="1 4">Belongs to the trimethylamine methyltransferase family.</text>
</comment>
<evidence type="ECO:0000313" key="6">
    <source>
        <dbReference type="EMBL" id="MZR31821.1"/>
    </source>
</evidence>
<evidence type="ECO:0000256" key="4">
    <source>
        <dbReference type="PIRNR" id="PIRNR037567"/>
    </source>
</evidence>
<dbReference type="EMBL" id="WTUW01000009">
    <property type="protein sequence ID" value="MZR31821.1"/>
    <property type="molecule type" value="Genomic_DNA"/>
</dbReference>
<dbReference type="InterPro" id="IPR010426">
    <property type="entry name" value="MTTB_MeTrfase"/>
</dbReference>
<evidence type="ECO:0000256" key="3">
    <source>
        <dbReference type="ARBA" id="ARBA00022679"/>
    </source>
</evidence>
<dbReference type="Proteomes" id="UP000476030">
    <property type="component" value="Unassembled WGS sequence"/>
</dbReference>
<dbReference type="GO" id="GO:0032259">
    <property type="term" value="P:methylation"/>
    <property type="evidence" value="ECO:0007669"/>
    <property type="project" value="UniProtKB-KW"/>
</dbReference>
<evidence type="ECO:0000256" key="2">
    <source>
        <dbReference type="ARBA" id="ARBA00022603"/>
    </source>
</evidence>
<keyword evidence="3 4" id="KW-0808">Transferase</keyword>